<evidence type="ECO:0000256" key="4">
    <source>
        <dbReference type="ARBA" id="ARBA00022452"/>
    </source>
</evidence>
<comment type="subcellular location">
    <subcellularLocation>
        <location evidence="1">Cell outer membrane</location>
    </subcellularLocation>
</comment>
<keyword evidence="5" id="KW-0812">Transmembrane</keyword>
<keyword evidence="7" id="KW-0998">Cell outer membrane</keyword>
<dbReference type="PANTHER" id="PTHR30026">
    <property type="entry name" value="OUTER MEMBRANE PROTEIN TOLC"/>
    <property type="match status" value="1"/>
</dbReference>
<keyword evidence="8" id="KW-0175">Coiled coil</keyword>
<evidence type="ECO:0000256" key="5">
    <source>
        <dbReference type="ARBA" id="ARBA00022692"/>
    </source>
</evidence>
<dbReference type="InterPro" id="IPR003423">
    <property type="entry name" value="OMP_efflux"/>
</dbReference>
<organism evidence="9 10">
    <name type="scientific">Draconibacterium orientale</name>
    <dbReference type="NCBI Taxonomy" id="1168034"/>
    <lineage>
        <taxon>Bacteria</taxon>
        <taxon>Pseudomonadati</taxon>
        <taxon>Bacteroidota</taxon>
        <taxon>Bacteroidia</taxon>
        <taxon>Marinilabiliales</taxon>
        <taxon>Prolixibacteraceae</taxon>
        <taxon>Draconibacterium</taxon>
    </lineage>
</organism>
<keyword evidence="6" id="KW-0472">Membrane</keyword>
<feature type="coiled-coil region" evidence="8">
    <location>
        <begin position="203"/>
        <end position="230"/>
    </location>
</feature>
<name>A0A1I0A8A7_9BACT</name>
<keyword evidence="4" id="KW-1134">Transmembrane beta strand</keyword>
<evidence type="ECO:0000256" key="2">
    <source>
        <dbReference type="ARBA" id="ARBA00007613"/>
    </source>
</evidence>
<dbReference type="SUPFAM" id="SSF56954">
    <property type="entry name" value="Outer membrane efflux proteins (OEP)"/>
    <property type="match status" value="1"/>
</dbReference>
<accession>A0A1I0A8A7</accession>
<dbReference type="EMBL" id="FOHT01000003">
    <property type="protein sequence ID" value="SES89474.1"/>
    <property type="molecule type" value="Genomic_DNA"/>
</dbReference>
<evidence type="ECO:0000256" key="6">
    <source>
        <dbReference type="ARBA" id="ARBA00023136"/>
    </source>
</evidence>
<dbReference type="GO" id="GO:1990281">
    <property type="term" value="C:efflux pump complex"/>
    <property type="evidence" value="ECO:0007669"/>
    <property type="project" value="TreeGrafter"/>
</dbReference>
<dbReference type="PANTHER" id="PTHR30026:SF20">
    <property type="entry name" value="OUTER MEMBRANE PROTEIN TOLC"/>
    <property type="match status" value="1"/>
</dbReference>
<dbReference type="GO" id="GO:0015288">
    <property type="term" value="F:porin activity"/>
    <property type="evidence" value="ECO:0007669"/>
    <property type="project" value="TreeGrafter"/>
</dbReference>
<sequence>MGLWHYNGTYNGNNFYTMIKKRIILIIVLYLIIGNTVQAQQKWSLNQCISYAIENNINLKEYEILEKLSLEDAQQAKRNMLPGIGASTSAGLSFGRSADPNTNDYINTEFFSSNFELSSSIAVFDGFRIQNQIKYQQFRKQASEYNRINATDDLAFDVMVAFFDVVYYKGMLGIANEQVEASKLSLKTTEKKVEVGLKAKTDLLEMRANLEREELNKIQIENTLETATLKLKQLMNFVSAEEMELVDKSSVVISEQVAQPRQLFEQYTGWSPYYRSIEANVKATEKGLAISRSSLYPSIYANGSISTGFYETNTDSLGNTVPFGNQWKNNKNQYVGASLSIPVFSRWGNRSEVKKAKLELERAKNNLDDERQKLFFEMVNNLTELEALYKEHSQYVKRTEVDELAFRAAEKKFDQGLIDINDYYVAKNRLANTQSQVLRSRTQWEIKMKLLQFYRGQRFWEAAPSNSPEGEKKSND</sequence>
<dbReference type="InterPro" id="IPR051906">
    <property type="entry name" value="TolC-like"/>
</dbReference>
<evidence type="ECO:0000313" key="9">
    <source>
        <dbReference type="EMBL" id="SES89474.1"/>
    </source>
</evidence>
<keyword evidence="3" id="KW-0813">Transport</keyword>
<dbReference type="GO" id="GO:0015562">
    <property type="term" value="F:efflux transmembrane transporter activity"/>
    <property type="evidence" value="ECO:0007669"/>
    <property type="project" value="InterPro"/>
</dbReference>
<dbReference type="Gene3D" id="1.20.1600.10">
    <property type="entry name" value="Outer membrane efflux proteins (OEP)"/>
    <property type="match status" value="1"/>
</dbReference>
<protein>
    <submittedName>
        <fullName evidence="9">Outer membrane protein</fullName>
    </submittedName>
</protein>
<comment type="similarity">
    <text evidence="2">Belongs to the outer membrane factor (OMF) (TC 1.B.17) family.</text>
</comment>
<dbReference type="GO" id="GO:0009279">
    <property type="term" value="C:cell outer membrane"/>
    <property type="evidence" value="ECO:0007669"/>
    <property type="project" value="UniProtKB-SubCell"/>
</dbReference>
<evidence type="ECO:0000313" key="10">
    <source>
        <dbReference type="Proteomes" id="UP000181981"/>
    </source>
</evidence>
<evidence type="ECO:0000256" key="1">
    <source>
        <dbReference type="ARBA" id="ARBA00004442"/>
    </source>
</evidence>
<dbReference type="AlphaFoldDB" id="A0A1I0A8A7"/>
<reference evidence="9 10" key="1">
    <citation type="submission" date="2016-10" db="EMBL/GenBank/DDBJ databases">
        <authorList>
            <person name="de Groot N.N."/>
        </authorList>
    </citation>
    <scope>NUCLEOTIDE SEQUENCE [LARGE SCALE GENOMIC DNA]</scope>
    <source>
        <strain evidence="9 10">DSM 25947</strain>
    </source>
</reference>
<gene>
    <name evidence="9" type="ORF">SAMN05444285_10362</name>
</gene>
<evidence type="ECO:0000256" key="8">
    <source>
        <dbReference type="SAM" id="Coils"/>
    </source>
</evidence>
<proteinExistence type="inferred from homology"/>
<evidence type="ECO:0000256" key="3">
    <source>
        <dbReference type="ARBA" id="ARBA00022448"/>
    </source>
</evidence>
<evidence type="ECO:0000256" key="7">
    <source>
        <dbReference type="ARBA" id="ARBA00023237"/>
    </source>
</evidence>
<dbReference type="Proteomes" id="UP000181981">
    <property type="component" value="Unassembled WGS sequence"/>
</dbReference>
<dbReference type="Pfam" id="PF02321">
    <property type="entry name" value="OEP"/>
    <property type="match status" value="2"/>
</dbReference>